<gene>
    <name evidence="2" type="ORF">DB723_03075</name>
</gene>
<accession>A0A5J6WDA9</accession>
<evidence type="ECO:0000313" key="2">
    <source>
        <dbReference type="EMBL" id="QFI14715.1"/>
    </source>
</evidence>
<dbReference type="Proteomes" id="UP000326393">
    <property type="component" value="Chromosome"/>
</dbReference>
<organism evidence="2 3">
    <name type="scientific">Borrelia maritima</name>
    <dbReference type="NCBI Taxonomy" id="2761123"/>
    <lineage>
        <taxon>Bacteria</taxon>
        <taxon>Pseudomonadati</taxon>
        <taxon>Spirochaetota</taxon>
        <taxon>Spirochaetia</taxon>
        <taxon>Spirochaetales</taxon>
        <taxon>Borreliaceae</taxon>
        <taxon>Borrelia</taxon>
    </lineage>
</organism>
<dbReference type="AlphaFoldDB" id="A0A5J6WDA9"/>
<dbReference type="KEGG" id="bmat:DB723_03075"/>
<protein>
    <submittedName>
        <fullName evidence="2">Uncharacterized protein</fullName>
    </submittedName>
</protein>
<name>A0A5J6WDA9_9SPIR</name>
<reference evidence="3" key="1">
    <citation type="submission" date="2019-10" db="EMBL/GenBank/DDBJ databases">
        <title>Borrelia maritima sp. nov., a novel species of the Borrelia burgdorferi sensu lato complex, occupies a basal position to North American species.</title>
        <authorList>
            <person name="Margos G."/>
            <person name="Fedorova N."/>
            <person name="Becker N.S."/>
            <person name="Kleinjan J.E."/>
            <person name="Marosevic D."/>
            <person name="Krebs S."/>
            <person name="Hui L."/>
            <person name="Fingerle V."/>
            <person name="Lane R.S."/>
        </authorList>
    </citation>
    <scope>NUCLEOTIDE SEQUENCE [LARGE SCALE GENOMIC DNA]</scope>
    <source>
        <strain evidence="3">CA690</strain>
    </source>
</reference>
<dbReference type="RefSeq" id="WP_151552461.1">
    <property type="nucleotide sequence ID" value="NZ_CP044535.1"/>
</dbReference>
<feature type="region of interest" description="Disordered" evidence="1">
    <location>
        <begin position="1"/>
        <end position="27"/>
    </location>
</feature>
<keyword evidence="3" id="KW-1185">Reference proteome</keyword>
<evidence type="ECO:0000313" key="3">
    <source>
        <dbReference type="Proteomes" id="UP000326393"/>
    </source>
</evidence>
<sequence length="50" mass="5553">MKDGVRRPSGNRASFSTQPYDKGLKKNNSFSCFAKNNLGKNFSKGKKKGK</sequence>
<proteinExistence type="predicted"/>
<reference evidence="2 3" key="2">
    <citation type="journal article" date="2020" name="Int. J. Syst. Evol. Microbiol.">
        <title>Borrelia maritima sp. nov., a novel species of the Borrelia burgdorferi sensu lato complex, occupying a basal position to North American species.</title>
        <authorList>
            <person name="Margos G."/>
            <person name="Fedorova N."/>
            <person name="Becker N.S."/>
            <person name="Kleinjan J.E."/>
            <person name="Marosevic D."/>
            <person name="Krebs S."/>
            <person name="Hui L."/>
            <person name="Fingerle V."/>
            <person name="Lane R.S."/>
        </authorList>
    </citation>
    <scope>NUCLEOTIDE SEQUENCE [LARGE SCALE GENOMIC DNA]</scope>
    <source>
        <strain evidence="2 3">CA690</strain>
    </source>
</reference>
<dbReference type="EMBL" id="CP044535">
    <property type="protein sequence ID" value="QFI14715.1"/>
    <property type="molecule type" value="Genomic_DNA"/>
</dbReference>
<evidence type="ECO:0000256" key="1">
    <source>
        <dbReference type="SAM" id="MobiDB-lite"/>
    </source>
</evidence>
<dbReference type="OrthoDB" id="352875at2"/>